<dbReference type="AlphaFoldDB" id="A0A836BQ73"/>
<reference evidence="3" key="1">
    <citation type="journal article" date="2020" name="bioRxiv">
        <title>Comparative genomics of Chlamydomonas.</title>
        <authorList>
            <person name="Craig R.J."/>
            <person name="Hasan A.R."/>
            <person name="Ness R.W."/>
            <person name="Keightley P.D."/>
        </authorList>
    </citation>
    <scope>NUCLEOTIDE SEQUENCE</scope>
    <source>
        <strain evidence="3">CCAP 11/70</strain>
    </source>
</reference>
<dbReference type="Gene3D" id="3.50.4.10">
    <property type="entry name" value="Hepatocyte Growth Factor"/>
    <property type="match status" value="1"/>
</dbReference>
<dbReference type="PROSITE" id="PS50948">
    <property type="entry name" value="PAN"/>
    <property type="match status" value="2"/>
</dbReference>
<feature type="region of interest" description="Disordered" evidence="1">
    <location>
        <begin position="157"/>
        <end position="198"/>
    </location>
</feature>
<dbReference type="EMBL" id="JAEHOE010000135">
    <property type="protein sequence ID" value="KAG2485111.1"/>
    <property type="molecule type" value="Genomic_DNA"/>
</dbReference>
<dbReference type="InterPro" id="IPR036706">
    <property type="entry name" value="VOMI_sf"/>
</dbReference>
<dbReference type="GO" id="GO:0005615">
    <property type="term" value="C:extracellular space"/>
    <property type="evidence" value="ECO:0007669"/>
    <property type="project" value="TreeGrafter"/>
</dbReference>
<dbReference type="InterPro" id="IPR005515">
    <property type="entry name" value="VOMI"/>
</dbReference>
<dbReference type="InterPro" id="IPR003609">
    <property type="entry name" value="Pan_app"/>
</dbReference>
<sequence>MSVADGFWGDWRGWRYCTSTITGQPSYITGLQLRVEPSQGGGDDTALNGINVYCSDISTTTAVLVEGGDWGDWSGVAWCPSGSYAIAANFRLEGDQGGGDDTAGNSVQLLCSDDKRTVLAPHDGYWGNWVDWHYCWGGTFICGMEIRYESPGGDDTALNGLRIAPPPPPSPPVPFPPVPPSPPPAPPTPPPSPFISGTNAAATALPADLRPECAYFDSARNVLVSRVDGSQATAWRDMQFGPAIDATLALEDVDGTGYATYDSNQILDLTAVAGVNTRDLRNWSTDPTAPFTIVVIQSLKTDLIDWTANYLVAELSCSGAGQNQSTSGLVFGTREAFISGTHSWFNAFHTTKPVPVEPGWALHAFVRRKGGTSGAYYYGSATGGIALREAFEDQARISIGADRLTVGTSKCTVTPKSRTMLGAVLVYNRALSVTDLKRIQEAYAPRFGWRRGGGGSLVCLPGVDIRGEAIQPTFAATSLNVTACQAACNKNASCEFSVFKQQGSSGTCSLRRNAISANATGGNTADASSTTCFSRPNYGNYYCIKGWNIQGGDTGYVSVADKSSCLGFCDESYAFGCQFVLVTAAGYPDCILRTAMFTGPHGSTAPPGDLGPTFETCIKARVYAPPMECGKWTKGVAGETRLQVDCDGDGVLDSVLFDTTGARGVALASLACSTADSDTGYPDAPTSACPAVFKSMCAKPAGDWCSGGEVMQLDCDADGVKDLACLLRDDRSSLRVVRSGLGCALSRADAYCPPLTAKGSCPFPSGSLCGGGRILSVDCNADGIKDWVCLGEGGQRAVVSSRRGCSISHNITGYPTALDNACPVVLGISSVPRPPLPPRPAPPPRPPPVPPLALPGATLRQAYNYRCVFTAGGAYYPNGILASSLPARVNRITNQPECFSNNDWDCHWGLSALTYRDLGFDCFYVPAAGNQLLARRNPLINGVVECLSFNGADCAWGFCSADAVPSGPMNNVVCQPCSPGMGNSWCKTVCDYYRPLDVCLSGTELKGDTVQTVAAVESVEDCQQLCGGVGSCEFSVYDSTGMTCTLRRNGLAGVNGTNGLSPSLTTCFSRPNYGNYYCVKGWDIKAANIQFMSPSVRDTCLAMCNTDPTCQHTLNGLYNGGTGEYQCYTNNQMFLGPNGATQPRPDLGDSFEACIKARTYIEPTP</sequence>
<evidence type="ECO:0000259" key="2">
    <source>
        <dbReference type="PROSITE" id="PS50948"/>
    </source>
</evidence>
<organism evidence="3 4">
    <name type="scientific">Edaphochlamys debaryana</name>
    <dbReference type="NCBI Taxonomy" id="47281"/>
    <lineage>
        <taxon>Eukaryota</taxon>
        <taxon>Viridiplantae</taxon>
        <taxon>Chlorophyta</taxon>
        <taxon>core chlorophytes</taxon>
        <taxon>Chlorophyceae</taxon>
        <taxon>CS clade</taxon>
        <taxon>Chlamydomonadales</taxon>
        <taxon>Chlamydomonadales incertae sedis</taxon>
        <taxon>Edaphochlamys</taxon>
    </lineage>
</organism>
<accession>A0A836BQ73</accession>
<name>A0A836BQ73_9CHLO</name>
<comment type="caution">
    <text evidence="3">The sequence shown here is derived from an EMBL/GenBank/DDBJ whole genome shotgun (WGS) entry which is preliminary data.</text>
</comment>
<protein>
    <recommendedName>
        <fullName evidence="2">Apple domain-containing protein</fullName>
    </recommendedName>
</protein>
<feature type="domain" description="Apple" evidence="2">
    <location>
        <begin position="459"/>
        <end position="532"/>
    </location>
</feature>
<dbReference type="InterPro" id="IPR028994">
    <property type="entry name" value="Integrin_alpha_N"/>
</dbReference>
<keyword evidence="4" id="KW-1185">Reference proteome</keyword>
<dbReference type="SUPFAM" id="SSF51092">
    <property type="entry name" value="Vitelline membrane outer protein-I (VMO-I)"/>
    <property type="match status" value="1"/>
</dbReference>
<dbReference type="Pfam" id="PF14295">
    <property type="entry name" value="PAN_4"/>
    <property type="match status" value="1"/>
</dbReference>
<gene>
    <name evidence="3" type="ORF">HYH03_016098</name>
</gene>
<dbReference type="PANTHER" id="PTHR18841">
    <property type="entry name" value="VITELLINE MEMBRANE OUTER LAYER PROTEIN I-RELATED"/>
    <property type="match status" value="1"/>
</dbReference>
<feature type="domain" description="Apple" evidence="2">
    <location>
        <begin position="999"/>
        <end position="1067"/>
    </location>
</feature>
<evidence type="ECO:0000313" key="4">
    <source>
        <dbReference type="Proteomes" id="UP000612055"/>
    </source>
</evidence>
<dbReference type="Proteomes" id="UP000612055">
    <property type="component" value="Unassembled WGS sequence"/>
</dbReference>
<evidence type="ECO:0000313" key="3">
    <source>
        <dbReference type="EMBL" id="KAG2485111.1"/>
    </source>
</evidence>
<dbReference type="OrthoDB" id="6344411at2759"/>
<dbReference type="Gene3D" id="2.100.10.20">
    <property type="entry name" value="Vitelline membrane outer layer protein I (VOMI)"/>
    <property type="match status" value="1"/>
</dbReference>
<dbReference type="SUPFAM" id="SSF69318">
    <property type="entry name" value="Integrin alpha N-terminal domain"/>
    <property type="match status" value="1"/>
</dbReference>
<proteinExistence type="predicted"/>
<feature type="compositionally biased region" description="Pro residues" evidence="1">
    <location>
        <begin position="164"/>
        <end position="193"/>
    </location>
</feature>
<evidence type="ECO:0000256" key="1">
    <source>
        <dbReference type="SAM" id="MobiDB-lite"/>
    </source>
</evidence>
<dbReference type="Pfam" id="PF03762">
    <property type="entry name" value="VOMI"/>
    <property type="match status" value="1"/>
</dbReference>
<dbReference type="Pfam" id="PF00024">
    <property type="entry name" value="PAN_1"/>
    <property type="match status" value="1"/>
</dbReference>
<dbReference type="PANTHER" id="PTHR18841:SF0">
    <property type="entry name" value="VITELLINE MEMBRANE OUTER LAYER 1 HOMOLOG A-RELATED"/>
    <property type="match status" value="1"/>
</dbReference>